<dbReference type="SMART" id="SM00547">
    <property type="entry name" value="ZnF_RBZ"/>
    <property type="match status" value="2"/>
</dbReference>
<dbReference type="GO" id="GO:0036435">
    <property type="term" value="F:K48-linked polyubiquitin modification-dependent protein binding"/>
    <property type="evidence" value="ECO:0007669"/>
    <property type="project" value="TreeGrafter"/>
</dbReference>
<dbReference type="GO" id="GO:0097039">
    <property type="term" value="P:protein linear polyubiquitination"/>
    <property type="evidence" value="ECO:0007669"/>
    <property type="project" value="TreeGrafter"/>
</dbReference>
<feature type="non-terminal residue" evidence="7">
    <location>
        <position position="375"/>
    </location>
</feature>
<evidence type="ECO:0000256" key="4">
    <source>
        <dbReference type="PROSITE-ProRule" id="PRU00322"/>
    </source>
</evidence>
<dbReference type="InterPro" id="IPR036339">
    <property type="entry name" value="PUB-like_dom_sf"/>
</dbReference>
<dbReference type="SUPFAM" id="SSF143503">
    <property type="entry name" value="PUG domain-like"/>
    <property type="match status" value="1"/>
</dbReference>
<feature type="region of interest" description="Disordered" evidence="5">
    <location>
        <begin position="128"/>
        <end position="162"/>
    </location>
</feature>
<dbReference type="GO" id="GO:0070530">
    <property type="term" value="F:K63-linked polyubiquitin modification-dependent protein binding"/>
    <property type="evidence" value="ECO:0007669"/>
    <property type="project" value="TreeGrafter"/>
</dbReference>
<reference evidence="7" key="2">
    <citation type="submission" date="2004-02" db="EMBL/GenBank/DDBJ databases">
        <authorList>
            <consortium name="Genoscope"/>
            <consortium name="Whitehead Institute Centre for Genome Research"/>
        </authorList>
    </citation>
    <scope>NUCLEOTIDE SEQUENCE</scope>
</reference>
<dbReference type="SUPFAM" id="SSF90209">
    <property type="entry name" value="Ran binding protein zinc finger-like"/>
    <property type="match status" value="1"/>
</dbReference>
<dbReference type="GO" id="GO:0071797">
    <property type="term" value="C:LUBAC complex"/>
    <property type="evidence" value="ECO:0007669"/>
    <property type="project" value="InterPro"/>
</dbReference>
<accession>Q4RJ00</accession>
<name>Q4RJ00_TETNG</name>
<gene>
    <name evidence="7" type="ORF">GSTENG00033652001</name>
</gene>
<dbReference type="InterPro" id="IPR036443">
    <property type="entry name" value="Znf_RanBP2_sf"/>
</dbReference>
<dbReference type="OrthoDB" id="9978677at2759"/>
<reference evidence="7" key="1">
    <citation type="journal article" date="2004" name="Nature">
        <title>Genome duplication in the teleost fish Tetraodon nigroviridis reveals the early vertebrate proto-karyotype.</title>
        <authorList>
            <person name="Jaillon O."/>
            <person name="Aury J.-M."/>
            <person name="Brunet F."/>
            <person name="Petit J.-L."/>
            <person name="Stange-Thomann N."/>
            <person name="Mauceli E."/>
            <person name="Bouneau L."/>
            <person name="Fischer C."/>
            <person name="Ozouf-Costaz C."/>
            <person name="Bernot A."/>
            <person name="Nicaud S."/>
            <person name="Jaffe D."/>
            <person name="Fisher S."/>
            <person name="Lutfalla G."/>
            <person name="Dossat C."/>
            <person name="Segurens B."/>
            <person name="Dasilva C."/>
            <person name="Salanoubat M."/>
            <person name="Levy M."/>
            <person name="Boudet N."/>
            <person name="Castellano S."/>
            <person name="Anthouard V."/>
            <person name="Jubin C."/>
            <person name="Castelli V."/>
            <person name="Katinka M."/>
            <person name="Vacherie B."/>
            <person name="Biemont C."/>
            <person name="Skalli Z."/>
            <person name="Cattolico L."/>
            <person name="Poulain J."/>
            <person name="De Berardinis V."/>
            <person name="Cruaud C."/>
            <person name="Duprat S."/>
            <person name="Brottier P."/>
            <person name="Coutanceau J.-P."/>
            <person name="Gouzy J."/>
            <person name="Parra G."/>
            <person name="Lardier G."/>
            <person name="Chapple C."/>
            <person name="McKernan K.J."/>
            <person name="McEwan P."/>
            <person name="Bosak S."/>
            <person name="Kellis M."/>
            <person name="Volff J.-N."/>
            <person name="Guigo R."/>
            <person name="Zody M.C."/>
            <person name="Mesirov J."/>
            <person name="Lindblad-Toh K."/>
            <person name="Birren B."/>
            <person name="Nusbaum C."/>
            <person name="Kahn D."/>
            <person name="Robinson-Rechavi M."/>
            <person name="Laudet V."/>
            <person name="Schachter V."/>
            <person name="Quetier F."/>
            <person name="Saurin W."/>
            <person name="Scarpelli C."/>
            <person name="Wincker P."/>
            <person name="Lander E.S."/>
            <person name="Weissenbach J."/>
            <person name="Roest Crollius H."/>
        </authorList>
    </citation>
    <scope>NUCLEOTIDE SEQUENCE [LARGE SCALE GENOMIC DNA]</scope>
</reference>
<evidence type="ECO:0000259" key="6">
    <source>
        <dbReference type="PROSITE" id="PS50199"/>
    </source>
</evidence>
<sequence length="375" mass="41057">LQRLSTALNILEKYGCNLTNPNRPKYWRTVKHNNPVFRATVDAIQGGRNVLCLYGYSNQQPDGLSFPDDVIDPDVGRVAAVTLEVMSLRTELEMLIKEAHPHPEFYERIIPTLRHKDVGLNTEAVVFQDSPASSQPSSQTKSLGLPHLHRSTRESSRGRCLLSDRQNLRSTQVFSTSSNKHPETSPNCSLFQTTAASVRSFVYLPIASLASRASAQSVTDCITPTPTGPTTAARLSHPNPPWRPRGGAATSEDAKGDGHRLSPLTVPLPLFFSPSTWCCLHCLKVNSLQEVLCEECELPRTSSFNSKADESQPKPEWHCKSCTMVNAASSVLCEVCERPRLATRPPATPSHKPANPPRPPAPVLGMPGDPDSQVS</sequence>
<dbReference type="Gene3D" id="1.20.58.2190">
    <property type="match status" value="1"/>
</dbReference>
<feature type="compositionally biased region" description="Low complexity" evidence="5">
    <location>
        <begin position="130"/>
        <end position="139"/>
    </location>
</feature>
<dbReference type="KEGG" id="tng:GSTEN00033652G001"/>
<dbReference type="PANTHER" id="PTHR16004:SF5">
    <property type="entry name" value="E3 UBIQUITIN-PROTEIN LIGASE RNF31"/>
    <property type="match status" value="1"/>
</dbReference>
<dbReference type="PROSITE" id="PS50199">
    <property type="entry name" value="ZF_RANBP2_2"/>
    <property type="match status" value="1"/>
</dbReference>
<proteinExistence type="predicted"/>
<dbReference type="Pfam" id="PF09409">
    <property type="entry name" value="PUB"/>
    <property type="match status" value="1"/>
</dbReference>
<feature type="region of interest" description="Disordered" evidence="5">
    <location>
        <begin position="343"/>
        <end position="375"/>
    </location>
</feature>
<evidence type="ECO:0000256" key="3">
    <source>
        <dbReference type="ARBA" id="ARBA00022833"/>
    </source>
</evidence>
<dbReference type="GO" id="GO:0061630">
    <property type="term" value="F:ubiquitin protein ligase activity"/>
    <property type="evidence" value="ECO:0007669"/>
    <property type="project" value="TreeGrafter"/>
</dbReference>
<dbReference type="PROSITE" id="PS01358">
    <property type="entry name" value="ZF_RANBP2_1"/>
    <property type="match status" value="1"/>
</dbReference>
<keyword evidence="1" id="KW-0479">Metal-binding</keyword>
<evidence type="ECO:0000256" key="5">
    <source>
        <dbReference type="SAM" id="MobiDB-lite"/>
    </source>
</evidence>
<dbReference type="AlphaFoldDB" id="Q4RJ00"/>
<evidence type="ECO:0000313" key="7">
    <source>
        <dbReference type="EMBL" id="CAG11632.1"/>
    </source>
</evidence>
<dbReference type="PANTHER" id="PTHR16004">
    <property type="entry name" value="RING FINGER PROTEIN 31-RELATED"/>
    <property type="match status" value="1"/>
</dbReference>
<comment type="caution">
    <text evidence="7">The sequence shown here is derived from an EMBL/GenBank/DDBJ whole genome shotgun (WGS) entry which is preliminary data.</text>
</comment>
<evidence type="ECO:0000256" key="1">
    <source>
        <dbReference type="ARBA" id="ARBA00022723"/>
    </source>
</evidence>
<evidence type="ECO:0000256" key="2">
    <source>
        <dbReference type="ARBA" id="ARBA00022771"/>
    </source>
</evidence>
<feature type="region of interest" description="Disordered" evidence="5">
    <location>
        <begin position="218"/>
        <end position="258"/>
    </location>
</feature>
<organism evidence="7">
    <name type="scientific">Tetraodon nigroviridis</name>
    <name type="common">Spotted green pufferfish</name>
    <name type="synonym">Chelonodon nigroviridis</name>
    <dbReference type="NCBI Taxonomy" id="99883"/>
    <lineage>
        <taxon>Eukaryota</taxon>
        <taxon>Metazoa</taxon>
        <taxon>Chordata</taxon>
        <taxon>Craniata</taxon>
        <taxon>Vertebrata</taxon>
        <taxon>Euteleostomi</taxon>
        <taxon>Actinopterygii</taxon>
        <taxon>Neopterygii</taxon>
        <taxon>Teleostei</taxon>
        <taxon>Neoteleostei</taxon>
        <taxon>Acanthomorphata</taxon>
        <taxon>Eupercaria</taxon>
        <taxon>Tetraodontiformes</taxon>
        <taxon>Tetradontoidea</taxon>
        <taxon>Tetraodontidae</taxon>
        <taxon>Tetraodon</taxon>
    </lineage>
</organism>
<dbReference type="EMBL" id="CAAE01015040">
    <property type="protein sequence ID" value="CAG11632.1"/>
    <property type="molecule type" value="Genomic_DNA"/>
</dbReference>
<dbReference type="GO" id="GO:1990450">
    <property type="term" value="F:linear polyubiquitin binding"/>
    <property type="evidence" value="ECO:0007669"/>
    <property type="project" value="TreeGrafter"/>
</dbReference>
<dbReference type="GO" id="GO:0008270">
    <property type="term" value="F:zinc ion binding"/>
    <property type="evidence" value="ECO:0007669"/>
    <property type="project" value="UniProtKB-KW"/>
</dbReference>
<feature type="domain" description="RanBP2-type" evidence="6">
    <location>
        <begin position="312"/>
        <end position="342"/>
    </location>
</feature>
<dbReference type="InterPro" id="IPR026254">
    <property type="entry name" value="RNF31-like"/>
</dbReference>
<protein>
    <submittedName>
        <fullName evidence="7">(spotted green pufferfish) hypothetical protein</fullName>
    </submittedName>
</protein>
<dbReference type="InterPro" id="IPR001876">
    <property type="entry name" value="Znf_RanBP2"/>
</dbReference>
<keyword evidence="2 4" id="KW-0863">Zinc-finger</keyword>
<dbReference type="InterPro" id="IPR018997">
    <property type="entry name" value="PUB_domain"/>
</dbReference>
<dbReference type="Gene3D" id="2.30.30.380">
    <property type="entry name" value="Zn-finger domain of Sec23/24"/>
    <property type="match status" value="1"/>
</dbReference>
<keyword evidence="3" id="KW-0862">Zinc</keyword>